<dbReference type="Pfam" id="PF00072">
    <property type="entry name" value="Response_reg"/>
    <property type="match status" value="1"/>
</dbReference>
<dbReference type="CDD" id="cd00156">
    <property type="entry name" value="REC"/>
    <property type="match status" value="1"/>
</dbReference>
<feature type="domain" description="Response regulatory" evidence="2">
    <location>
        <begin position="19"/>
        <end position="132"/>
    </location>
</feature>
<dbReference type="InterPro" id="IPR050595">
    <property type="entry name" value="Bact_response_regulator"/>
</dbReference>
<evidence type="ECO:0000259" key="2">
    <source>
        <dbReference type="PROSITE" id="PS50110"/>
    </source>
</evidence>
<sequence length="156" mass="18058">MYKTDIFGREQKYIDTSLNILIVDDDSNSGNALKNMLENRGHNITVIDESMKCLNKCFTNNYDIIFMDYHIDGDMNGCEIIELIQNENSNIYMYTADNSHDIISKIKKNNINGAFIKPISPELVTKFISAIEIKKNNKYFSNLAMKNKNFIFFKKS</sequence>
<dbReference type="PROSITE" id="PS50110">
    <property type="entry name" value="RESPONSE_REGULATORY"/>
    <property type="match status" value="1"/>
</dbReference>
<protein>
    <recommendedName>
        <fullName evidence="2">Response regulatory domain-containing protein</fullName>
    </recommendedName>
</protein>
<dbReference type="SMART" id="SM00448">
    <property type="entry name" value="REC"/>
    <property type="match status" value="1"/>
</dbReference>
<dbReference type="InterPro" id="IPR001789">
    <property type="entry name" value="Sig_transdc_resp-reg_receiver"/>
</dbReference>
<evidence type="ECO:0000313" key="3">
    <source>
        <dbReference type="EMBL" id="QHT21585.1"/>
    </source>
</evidence>
<dbReference type="GO" id="GO:0000160">
    <property type="term" value="P:phosphorelay signal transduction system"/>
    <property type="evidence" value="ECO:0007669"/>
    <property type="project" value="InterPro"/>
</dbReference>
<dbReference type="PANTHER" id="PTHR44591">
    <property type="entry name" value="STRESS RESPONSE REGULATOR PROTEIN 1"/>
    <property type="match status" value="1"/>
</dbReference>
<dbReference type="InterPro" id="IPR011006">
    <property type="entry name" value="CheY-like_superfamily"/>
</dbReference>
<dbReference type="AlphaFoldDB" id="A0A6C0E2E5"/>
<reference evidence="3" key="1">
    <citation type="journal article" date="2020" name="Nature">
        <title>Giant virus diversity and host interactions through global metagenomics.</title>
        <authorList>
            <person name="Schulz F."/>
            <person name="Roux S."/>
            <person name="Paez-Espino D."/>
            <person name="Jungbluth S."/>
            <person name="Walsh D.A."/>
            <person name="Denef V.J."/>
            <person name="McMahon K.D."/>
            <person name="Konstantinidis K.T."/>
            <person name="Eloe-Fadrosh E.A."/>
            <person name="Kyrpides N.C."/>
            <person name="Woyke T."/>
        </authorList>
    </citation>
    <scope>NUCLEOTIDE SEQUENCE</scope>
    <source>
        <strain evidence="3">GVMAG-M-3300023179-103</strain>
    </source>
</reference>
<accession>A0A6C0E2E5</accession>
<dbReference type="SUPFAM" id="SSF52172">
    <property type="entry name" value="CheY-like"/>
    <property type="match status" value="1"/>
</dbReference>
<name>A0A6C0E2E5_9ZZZZ</name>
<evidence type="ECO:0000256" key="1">
    <source>
        <dbReference type="ARBA" id="ARBA00022553"/>
    </source>
</evidence>
<keyword evidence="1" id="KW-0597">Phosphoprotein</keyword>
<dbReference type="EMBL" id="MN739695">
    <property type="protein sequence ID" value="QHT21585.1"/>
    <property type="molecule type" value="Genomic_DNA"/>
</dbReference>
<proteinExistence type="predicted"/>
<organism evidence="3">
    <name type="scientific">viral metagenome</name>
    <dbReference type="NCBI Taxonomy" id="1070528"/>
    <lineage>
        <taxon>unclassified sequences</taxon>
        <taxon>metagenomes</taxon>
        <taxon>organismal metagenomes</taxon>
    </lineage>
</organism>
<dbReference type="Gene3D" id="3.40.50.2300">
    <property type="match status" value="1"/>
</dbReference>
<dbReference type="PANTHER" id="PTHR44591:SF3">
    <property type="entry name" value="RESPONSE REGULATORY DOMAIN-CONTAINING PROTEIN"/>
    <property type="match status" value="1"/>
</dbReference>